<organism evidence="4">
    <name type="scientific">Anisakis simplex</name>
    <name type="common">Herring worm</name>
    <dbReference type="NCBI Taxonomy" id="6269"/>
    <lineage>
        <taxon>Eukaryota</taxon>
        <taxon>Metazoa</taxon>
        <taxon>Ecdysozoa</taxon>
        <taxon>Nematoda</taxon>
        <taxon>Chromadorea</taxon>
        <taxon>Rhabditida</taxon>
        <taxon>Spirurina</taxon>
        <taxon>Ascaridomorpha</taxon>
        <taxon>Ascaridoidea</taxon>
        <taxon>Anisakidae</taxon>
        <taxon>Anisakis</taxon>
        <taxon>Anisakis simplex complex</taxon>
    </lineage>
</organism>
<reference evidence="2 3" key="2">
    <citation type="submission" date="2018-11" db="EMBL/GenBank/DDBJ databases">
        <authorList>
            <consortium name="Pathogen Informatics"/>
        </authorList>
    </citation>
    <scope>NUCLEOTIDE SEQUENCE [LARGE SCALE GENOMIC DNA]</scope>
</reference>
<dbReference type="EMBL" id="UYRR01027228">
    <property type="protein sequence ID" value="VDK37515.1"/>
    <property type="molecule type" value="Genomic_DNA"/>
</dbReference>
<proteinExistence type="predicted"/>
<evidence type="ECO:0000313" key="2">
    <source>
        <dbReference type="EMBL" id="VDK37515.1"/>
    </source>
</evidence>
<gene>
    <name evidence="2" type="ORF">ASIM_LOCUS9185</name>
</gene>
<sequence length="46" mass="5020">MSDEASEGDQMRAATSDHDSNSSEKGSGDDFIWDFYVASNCVENLT</sequence>
<accession>A0A0M3JP51</accession>
<dbReference type="WBParaSite" id="ASIM_0000944401-mRNA-1">
    <property type="protein sequence ID" value="ASIM_0000944401-mRNA-1"/>
    <property type="gene ID" value="ASIM_0000944401"/>
</dbReference>
<feature type="compositionally biased region" description="Basic and acidic residues" evidence="1">
    <location>
        <begin position="15"/>
        <end position="28"/>
    </location>
</feature>
<keyword evidence="3" id="KW-1185">Reference proteome</keyword>
<protein>
    <submittedName>
        <fullName evidence="4">MATH domain-containing protein</fullName>
    </submittedName>
</protein>
<name>A0A0M3JP51_ANISI</name>
<feature type="region of interest" description="Disordered" evidence="1">
    <location>
        <begin position="1"/>
        <end position="30"/>
    </location>
</feature>
<reference evidence="4" key="1">
    <citation type="submission" date="2017-02" db="UniProtKB">
        <authorList>
            <consortium name="WormBaseParasite"/>
        </authorList>
    </citation>
    <scope>IDENTIFICATION</scope>
</reference>
<evidence type="ECO:0000313" key="4">
    <source>
        <dbReference type="WBParaSite" id="ASIM_0000944401-mRNA-1"/>
    </source>
</evidence>
<dbReference type="AlphaFoldDB" id="A0A0M3JP51"/>
<evidence type="ECO:0000313" key="3">
    <source>
        <dbReference type="Proteomes" id="UP000267096"/>
    </source>
</evidence>
<evidence type="ECO:0000256" key="1">
    <source>
        <dbReference type="SAM" id="MobiDB-lite"/>
    </source>
</evidence>
<dbReference type="Proteomes" id="UP000267096">
    <property type="component" value="Unassembled WGS sequence"/>
</dbReference>